<keyword evidence="4" id="KW-1185">Reference proteome</keyword>
<feature type="transmembrane region" description="Helical" evidence="2">
    <location>
        <begin position="638"/>
        <end position="659"/>
    </location>
</feature>
<keyword evidence="2" id="KW-0472">Membrane</keyword>
<evidence type="ECO:0000313" key="4">
    <source>
        <dbReference type="Proteomes" id="UP001189429"/>
    </source>
</evidence>
<dbReference type="EMBL" id="CAUYUJ010019760">
    <property type="protein sequence ID" value="CAK0893533.1"/>
    <property type="molecule type" value="Genomic_DNA"/>
</dbReference>
<reference evidence="3" key="1">
    <citation type="submission" date="2023-10" db="EMBL/GenBank/DDBJ databases">
        <authorList>
            <person name="Chen Y."/>
            <person name="Shah S."/>
            <person name="Dougan E. K."/>
            <person name="Thang M."/>
            <person name="Chan C."/>
        </authorList>
    </citation>
    <scope>NUCLEOTIDE SEQUENCE [LARGE SCALE GENOMIC DNA]</scope>
</reference>
<feature type="transmembrane region" description="Helical" evidence="2">
    <location>
        <begin position="571"/>
        <end position="588"/>
    </location>
</feature>
<protein>
    <recommendedName>
        <fullName evidence="5">Ion transport domain-containing protein</fullName>
    </recommendedName>
</protein>
<evidence type="ECO:0008006" key="5">
    <source>
        <dbReference type="Google" id="ProtNLM"/>
    </source>
</evidence>
<keyword evidence="2" id="KW-0812">Transmembrane</keyword>
<keyword evidence="2" id="KW-1133">Transmembrane helix</keyword>
<feature type="transmembrane region" description="Helical" evidence="2">
    <location>
        <begin position="600"/>
        <end position="618"/>
    </location>
</feature>
<evidence type="ECO:0000256" key="1">
    <source>
        <dbReference type="SAM" id="MobiDB-lite"/>
    </source>
</evidence>
<name>A0ABN9X2M2_9DINO</name>
<dbReference type="Proteomes" id="UP001189429">
    <property type="component" value="Unassembled WGS sequence"/>
</dbReference>
<feature type="transmembrane region" description="Helical" evidence="2">
    <location>
        <begin position="527"/>
        <end position="551"/>
    </location>
</feature>
<gene>
    <name evidence="3" type="ORF">PCOR1329_LOCUS72824</name>
</gene>
<feature type="transmembrane region" description="Helical" evidence="2">
    <location>
        <begin position="712"/>
        <end position="733"/>
    </location>
</feature>
<proteinExistence type="predicted"/>
<evidence type="ECO:0000256" key="2">
    <source>
        <dbReference type="SAM" id="Phobius"/>
    </source>
</evidence>
<sequence>MRFSRESGESRGLASRGSGGRYAGLGTEDSSSDSDSSGCKRQEAPRLRRAEKRAIEEGDRGDRFNELLEVTCDGLSWPRQCREHVLEEVALKGHLVPWLETFEMPLFMYVDFARTYFSMAWERFNSNDETEAKAEFCRVDRGFLRTPTPSARLLSNYLIVPTVKAHEWLKTSEKQMVVFKGSKDDTLKSIEYGFRGFPEWFGALYLTPRVDWKGEDMVYHPKDGYGRLTVKRSRAFGTSGELKELNLPATSLFDFPEAKIIEHQISHGIAPESTKKFAYVYPHEGFPAGGFLYLGLADKCLAVSQVTTNVSSHALRMGQRTWDDMDLAHQCNADLKPQATTLDALRQKGARQFCYFGPGRFADEGLGGFAYWFEDASMNSYFPVHSFAHVRQHAPSAAVGNAALFPKDPDSHDVGEALMKQNGFPFFNSPVRDGCVTMKVCRLMQKGLTHPVVLRSLVLMPKTNDDVLESHHVQAIVTAAFQTCYTQTIWEMLTIICMMLPIFQFTDSYRHGRSTALSTAFWAWPEWVLFGVLLSGWIATVYKILICIVGFRSFFGGLEQLVAFLGSSRLVVWWVQCAAVLCLIVMLLRGPLLHYPRLAAPAFAASGTICWIQLLYLARSFEFVGKRFLPIISAWQDATSFLLVTSVVMAAVVQASYALTTLPLTAILVDTYRMGFLGDLKPRLFVSEPFDLDEHPDAVTSLDAPDGFRTSFAYLSMMAFGFILMVSMANVFIQVMGDAYTSSKERVYATLTRARAEESLICSLRKVGRDVLLPRWAGPGDPYGKFVWFAQEEEGPPSAARDEAVHAAVAAAAAKAAVEAAELLGGCGDAGELHGAVERAVRRGAL</sequence>
<evidence type="ECO:0000313" key="3">
    <source>
        <dbReference type="EMBL" id="CAK0893533.1"/>
    </source>
</evidence>
<feature type="region of interest" description="Disordered" evidence="1">
    <location>
        <begin position="1"/>
        <end position="54"/>
    </location>
</feature>
<organism evidence="3 4">
    <name type="scientific">Prorocentrum cordatum</name>
    <dbReference type="NCBI Taxonomy" id="2364126"/>
    <lineage>
        <taxon>Eukaryota</taxon>
        <taxon>Sar</taxon>
        <taxon>Alveolata</taxon>
        <taxon>Dinophyceae</taxon>
        <taxon>Prorocentrales</taxon>
        <taxon>Prorocentraceae</taxon>
        <taxon>Prorocentrum</taxon>
    </lineage>
</organism>
<accession>A0ABN9X2M2</accession>
<comment type="caution">
    <text evidence="3">The sequence shown here is derived from an EMBL/GenBank/DDBJ whole genome shotgun (WGS) entry which is preliminary data.</text>
</comment>
<feature type="compositionally biased region" description="Basic and acidic residues" evidence="1">
    <location>
        <begin position="38"/>
        <end position="54"/>
    </location>
</feature>